<accession>A0A0H5QQJ8</accession>
<keyword evidence="2" id="KW-0472">Membrane</keyword>
<reference evidence="3" key="1">
    <citation type="submission" date="2015-04" db="EMBL/GenBank/DDBJ databases">
        <title>The genome sequence of the plant pathogenic Rhizarian Plasmodiophora brassicae reveals insights in its biotrophic life cycle and the origin of chitin synthesis.</title>
        <authorList>
            <person name="Schwelm A."/>
            <person name="Fogelqvist J."/>
            <person name="Knaust A."/>
            <person name="Julke S."/>
            <person name="Lilja T."/>
            <person name="Dhandapani V."/>
            <person name="Bonilla-Rosso G."/>
            <person name="Karlsson M."/>
            <person name="Shevchenko A."/>
            <person name="Choi S.R."/>
            <person name="Kim H.G."/>
            <person name="Park J.Y."/>
            <person name="Lim Y.P."/>
            <person name="Ludwig-Muller J."/>
            <person name="Dixelius C."/>
        </authorList>
    </citation>
    <scope>NUCLEOTIDE SEQUENCE</scope>
    <source>
        <tissue evidence="3">Potato root galls</tissue>
    </source>
</reference>
<dbReference type="AlphaFoldDB" id="A0A0H5QQJ8"/>
<name>A0A0H5QQJ8_9EUKA</name>
<dbReference type="PANTHER" id="PTHR28112">
    <property type="entry name" value="SRP-INDEPENDENT TARGETING PROTEIN 3"/>
    <property type="match status" value="1"/>
</dbReference>
<feature type="transmembrane region" description="Helical" evidence="2">
    <location>
        <begin position="31"/>
        <end position="51"/>
    </location>
</feature>
<protein>
    <submittedName>
        <fullName evidence="3">Uncharacterized protein</fullName>
    </submittedName>
</protein>
<evidence type="ECO:0000313" key="3">
    <source>
        <dbReference type="EMBL" id="CRZ03746.1"/>
    </source>
</evidence>
<feature type="transmembrane region" description="Helical" evidence="2">
    <location>
        <begin position="129"/>
        <end position="150"/>
    </location>
</feature>
<dbReference type="EMBL" id="HACM01003304">
    <property type="protein sequence ID" value="CRZ03746.1"/>
    <property type="molecule type" value="Transcribed_RNA"/>
</dbReference>
<feature type="compositionally biased region" description="Basic residues" evidence="1">
    <location>
        <begin position="196"/>
        <end position="207"/>
    </location>
</feature>
<dbReference type="GO" id="GO:0045047">
    <property type="term" value="P:protein targeting to ER"/>
    <property type="evidence" value="ECO:0007669"/>
    <property type="project" value="InterPro"/>
</dbReference>
<organism evidence="3">
    <name type="scientific">Spongospora subterranea</name>
    <dbReference type="NCBI Taxonomy" id="70186"/>
    <lineage>
        <taxon>Eukaryota</taxon>
        <taxon>Sar</taxon>
        <taxon>Rhizaria</taxon>
        <taxon>Endomyxa</taxon>
        <taxon>Phytomyxea</taxon>
        <taxon>Plasmodiophorida</taxon>
        <taxon>Plasmodiophoridae</taxon>
        <taxon>Spongospora</taxon>
    </lineage>
</organism>
<dbReference type="InterPro" id="IPR012098">
    <property type="entry name" value="SND3_fun"/>
</dbReference>
<dbReference type="PANTHER" id="PTHR28112:SF1">
    <property type="entry name" value="SRP-INDEPENDENT TARGETING PROTEIN 3"/>
    <property type="match status" value="1"/>
</dbReference>
<dbReference type="Pfam" id="PF10032">
    <property type="entry name" value="Pho88"/>
    <property type="match status" value="1"/>
</dbReference>
<dbReference type="GO" id="GO:0005783">
    <property type="term" value="C:endoplasmic reticulum"/>
    <property type="evidence" value="ECO:0007669"/>
    <property type="project" value="InterPro"/>
</dbReference>
<sequence>MDTMSLPRTIAPIVLVTLLRQLDAEDPKNIFILRCVSAVLFISIGVLLFVIRRKISSQPGGDKIIEIRESDLEPPNPMAKFMGDEDSTTPSSTISMTHTEFDMKKWNAEVKKLSIQSCIVAAIHLKWGYLVPIVISPTMALFGLVTMPLFEIHILNRTAASHPALTRPWTQPAQPSLGSAFSEAKSALLGPDQKPKKSSRRPSKKDE</sequence>
<evidence type="ECO:0000256" key="2">
    <source>
        <dbReference type="SAM" id="Phobius"/>
    </source>
</evidence>
<dbReference type="GO" id="GO:0005739">
    <property type="term" value="C:mitochondrion"/>
    <property type="evidence" value="ECO:0007669"/>
    <property type="project" value="TreeGrafter"/>
</dbReference>
<evidence type="ECO:0000256" key="1">
    <source>
        <dbReference type="SAM" id="MobiDB-lite"/>
    </source>
</evidence>
<keyword evidence="2" id="KW-0812">Transmembrane</keyword>
<keyword evidence="2" id="KW-1133">Transmembrane helix</keyword>
<proteinExistence type="predicted"/>
<feature type="region of interest" description="Disordered" evidence="1">
    <location>
        <begin position="184"/>
        <end position="207"/>
    </location>
</feature>